<feature type="short sequence motif" description="TonB C-terminal box" evidence="10">
    <location>
        <begin position="668"/>
        <end position="685"/>
    </location>
</feature>
<dbReference type="SUPFAM" id="SSF56935">
    <property type="entry name" value="Porins"/>
    <property type="match status" value="1"/>
</dbReference>
<dbReference type="InterPro" id="IPR036942">
    <property type="entry name" value="Beta-barrel_TonB_sf"/>
</dbReference>
<evidence type="ECO:0000259" key="14">
    <source>
        <dbReference type="Pfam" id="PF07715"/>
    </source>
</evidence>
<feature type="signal peptide" evidence="12">
    <location>
        <begin position="1"/>
        <end position="25"/>
    </location>
</feature>
<dbReference type="Gene3D" id="2.40.170.20">
    <property type="entry name" value="TonB-dependent receptor, beta-barrel domain"/>
    <property type="match status" value="1"/>
</dbReference>
<dbReference type="PANTHER" id="PTHR30069">
    <property type="entry name" value="TONB-DEPENDENT OUTER MEMBRANE RECEPTOR"/>
    <property type="match status" value="1"/>
</dbReference>
<reference evidence="15 16" key="1">
    <citation type="submission" date="2016-10" db="EMBL/GenBank/DDBJ databases">
        <authorList>
            <person name="de Groot N.N."/>
        </authorList>
    </citation>
    <scope>NUCLEOTIDE SEQUENCE [LARGE SCALE GENOMIC DNA]</scope>
    <source>
        <strain evidence="15 16">DSM 27375</strain>
    </source>
</reference>
<dbReference type="OrthoDB" id="9760333at2"/>
<dbReference type="EMBL" id="FNBL01000002">
    <property type="protein sequence ID" value="SDF03864.1"/>
    <property type="molecule type" value="Genomic_DNA"/>
</dbReference>
<dbReference type="GO" id="GO:0009279">
    <property type="term" value="C:cell outer membrane"/>
    <property type="evidence" value="ECO:0007669"/>
    <property type="project" value="UniProtKB-SubCell"/>
</dbReference>
<evidence type="ECO:0000256" key="11">
    <source>
        <dbReference type="RuleBase" id="RU003357"/>
    </source>
</evidence>
<evidence type="ECO:0000256" key="1">
    <source>
        <dbReference type="ARBA" id="ARBA00004571"/>
    </source>
</evidence>
<evidence type="ECO:0000256" key="7">
    <source>
        <dbReference type="ARBA" id="ARBA00023136"/>
    </source>
</evidence>
<evidence type="ECO:0000256" key="9">
    <source>
        <dbReference type="PROSITE-ProRule" id="PRU01360"/>
    </source>
</evidence>
<dbReference type="GO" id="GO:0044718">
    <property type="term" value="P:siderophore transmembrane transport"/>
    <property type="evidence" value="ECO:0007669"/>
    <property type="project" value="TreeGrafter"/>
</dbReference>
<comment type="subcellular location">
    <subcellularLocation>
        <location evidence="1 9">Cell outer membrane</location>
        <topology evidence="1 9">Multi-pass membrane protein</topology>
    </subcellularLocation>
</comment>
<dbReference type="InterPro" id="IPR039426">
    <property type="entry name" value="TonB-dep_rcpt-like"/>
</dbReference>
<dbReference type="Pfam" id="PF00593">
    <property type="entry name" value="TonB_dep_Rec_b-barrel"/>
    <property type="match status" value="1"/>
</dbReference>
<dbReference type="PROSITE" id="PS01156">
    <property type="entry name" value="TONB_DEPENDENT_REC_2"/>
    <property type="match status" value="1"/>
</dbReference>
<keyword evidence="4 9" id="KW-0812">Transmembrane</keyword>
<dbReference type="PANTHER" id="PTHR30069:SF49">
    <property type="entry name" value="OUTER MEMBRANE PROTEIN C"/>
    <property type="match status" value="1"/>
</dbReference>
<protein>
    <submittedName>
        <fullName evidence="15">Iron complex outermembrane recepter protein</fullName>
    </submittedName>
</protein>
<evidence type="ECO:0000256" key="3">
    <source>
        <dbReference type="ARBA" id="ARBA00022452"/>
    </source>
</evidence>
<gene>
    <name evidence="15" type="ORF">SAMN04488117_10274</name>
</gene>
<keyword evidence="6 11" id="KW-0798">TonB box</keyword>
<keyword evidence="3 9" id="KW-1134">Transmembrane beta strand</keyword>
<keyword evidence="7 9" id="KW-0472">Membrane</keyword>
<dbReference type="InterPro" id="IPR000531">
    <property type="entry name" value="Beta-barrel_TonB"/>
</dbReference>
<dbReference type="AlphaFoldDB" id="A0A1G7HUJ6"/>
<evidence type="ECO:0000256" key="8">
    <source>
        <dbReference type="ARBA" id="ARBA00023237"/>
    </source>
</evidence>
<keyword evidence="8 9" id="KW-0998">Cell outer membrane</keyword>
<dbReference type="InterPro" id="IPR012910">
    <property type="entry name" value="Plug_dom"/>
</dbReference>
<dbReference type="GO" id="GO:0015344">
    <property type="term" value="F:siderophore uptake transmembrane transporter activity"/>
    <property type="evidence" value="ECO:0007669"/>
    <property type="project" value="TreeGrafter"/>
</dbReference>
<evidence type="ECO:0000256" key="6">
    <source>
        <dbReference type="ARBA" id="ARBA00023077"/>
    </source>
</evidence>
<evidence type="ECO:0000313" key="16">
    <source>
        <dbReference type="Proteomes" id="UP000182284"/>
    </source>
</evidence>
<accession>A0A1G7HUJ6</accession>
<dbReference type="PROSITE" id="PS52016">
    <property type="entry name" value="TONB_DEPENDENT_REC_3"/>
    <property type="match status" value="1"/>
</dbReference>
<evidence type="ECO:0000313" key="15">
    <source>
        <dbReference type="EMBL" id="SDF03864.1"/>
    </source>
</evidence>
<dbReference type="RefSeq" id="WP_074641679.1">
    <property type="nucleotide sequence ID" value="NZ_FNBL01000002.1"/>
</dbReference>
<evidence type="ECO:0000256" key="12">
    <source>
        <dbReference type="SAM" id="SignalP"/>
    </source>
</evidence>
<dbReference type="Proteomes" id="UP000182284">
    <property type="component" value="Unassembled WGS sequence"/>
</dbReference>
<feature type="chain" id="PRO_5010252455" evidence="12">
    <location>
        <begin position="26"/>
        <end position="685"/>
    </location>
</feature>
<comment type="similarity">
    <text evidence="9 11">Belongs to the TonB-dependent receptor family.</text>
</comment>
<dbReference type="Pfam" id="PF07715">
    <property type="entry name" value="Plug"/>
    <property type="match status" value="1"/>
</dbReference>
<sequence>MTAKTTVRLGATALLMSTISTVAFAQNTDLTLDPITVKDAQAIVQDGQSTAFDPALLPVPAGLDGGALLSAIPGVSASRMGGHGLDIIIRGMQKNQLNIIDAGSFTYGGCPNRMDPPTSIAAFYRADKVIVERGYASVTNGPGGSGGTVRLERAAPEFETGRLFSGSLIAGANSNGTGASIAGTVAVDLGGGFYAELSGERKQSDDYQDGDGRDVRSGFTQKSAGLTFGYDKDGVDLALDIEKDRAEDVKFAGAQMDSPLSETMTYRLRGGLDVDMGALTRVEGVLFSSNVDHTMDNYTLRTPAAMKMLAPTTSDTFGGKIEGQFEFGQTKAKLGVDFQSNNRRALGYSSMVSMPINLDKPSSLSWPDVTIAQLGIYGETETALSEASTLKLGLRYDHVRASAGEADVVVGGTTANDYYMMVYGTDFAEARTEDNIGGLIRFEHDLSSETKLFAGLSRSVRTADTNERAFARGMMGVPSYVGNPDINPEKHTQFDIGIAMQTETYGFTATAFYDRVSDYILQDHISWPGAMMGVTTYRNINAELAGVELSGQWALGQVLLAGDMSYTYGGNRSDGGALGQIPPLQGTISATYDADIWQIGARVNWASKQDRIYSVLDAGETAGYATLDVFGTYALNDDVALLAGIDNLFDKPYATHLSRSNTFDTSVEKVNEPGRNVYVAVQMQF</sequence>
<keyword evidence="2 9" id="KW-0813">Transport</keyword>
<organism evidence="15 16">
    <name type="scientific">Celeribacter baekdonensis</name>
    <dbReference type="NCBI Taxonomy" id="875171"/>
    <lineage>
        <taxon>Bacteria</taxon>
        <taxon>Pseudomonadati</taxon>
        <taxon>Pseudomonadota</taxon>
        <taxon>Alphaproteobacteria</taxon>
        <taxon>Rhodobacterales</taxon>
        <taxon>Roseobacteraceae</taxon>
        <taxon>Celeribacter</taxon>
    </lineage>
</organism>
<evidence type="ECO:0000256" key="5">
    <source>
        <dbReference type="ARBA" id="ARBA00022729"/>
    </source>
</evidence>
<evidence type="ECO:0000256" key="2">
    <source>
        <dbReference type="ARBA" id="ARBA00022448"/>
    </source>
</evidence>
<name>A0A1G7HUJ6_9RHOB</name>
<keyword evidence="5 12" id="KW-0732">Signal</keyword>
<feature type="domain" description="TonB-dependent receptor plug" evidence="14">
    <location>
        <begin position="66"/>
        <end position="148"/>
    </location>
</feature>
<evidence type="ECO:0000259" key="13">
    <source>
        <dbReference type="Pfam" id="PF00593"/>
    </source>
</evidence>
<dbReference type="InterPro" id="IPR010917">
    <property type="entry name" value="TonB_rcpt_CS"/>
</dbReference>
<feature type="domain" description="TonB-dependent receptor-like beta-barrel" evidence="13">
    <location>
        <begin position="206"/>
        <end position="648"/>
    </location>
</feature>
<proteinExistence type="inferred from homology"/>
<evidence type="ECO:0000256" key="10">
    <source>
        <dbReference type="PROSITE-ProRule" id="PRU10144"/>
    </source>
</evidence>
<evidence type="ECO:0000256" key="4">
    <source>
        <dbReference type="ARBA" id="ARBA00022692"/>
    </source>
</evidence>